<accession>G9N191</accession>
<name>G9N191_HYPVG</name>
<dbReference type="Proteomes" id="UP000007115">
    <property type="component" value="Unassembled WGS sequence"/>
</dbReference>
<comment type="caution">
    <text evidence="1">The sequence shown here is derived from an EMBL/GenBank/DDBJ whole genome shotgun (WGS) entry which is preliminary data.</text>
</comment>
<organism evidence="1 2">
    <name type="scientific">Hypocrea virens (strain Gv29-8 / FGSC 10586)</name>
    <name type="common">Gliocladium virens</name>
    <name type="synonym">Trichoderma virens</name>
    <dbReference type="NCBI Taxonomy" id="413071"/>
    <lineage>
        <taxon>Eukaryota</taxon>
        <taxon>Fungi</taxon>
        <taxon>Dikarya</taxon>
        <taxon>Ascomycota</taxon>
        <taxon>Pezizomycotina</taxon>
        <taxon>Sordariomycetes</taxon>
        <taxon>Hypocreomycetidae</taxon>
        <taxon>Hypocreales</taxon>
        <taxon>Hypocreaceae</taxon>
        <taxon>Trichoderma</taxon>
    </lineage>
</organism>
<dbReference type="GeneID" id="25797016"/>
<dbReference type="VEuPathDB" id="FungiDB:TRIVIDRAFT_67936"/>
<reference evidence="1 2" key="1">
    <citation type="journal article" date="2011" name="Genome Biol.">
        <title>Comparative genome sequence analysis underscores mycoparasitism as the ancestral life style of Trichoderma.</title>
        <authorList>
            <person name="Kubicek C.P."/>
            <person name="Herrera-Estrella A."/>
            <person name="Seidl-Seiboth V."/>
            <person name="Martinez D.A."/>
            <person name="Druzhinina I.S."/>
            <person name="Thon M."/>
            <person name="Zeilinger S."/>
            <person name="Casas-Flores S."/>
            <person name="Horwitz B.A."/>
            <person name="Mukherjee P.K."/>
            <person name="Mukherjee M."/>
            <person name="Kredics L."/>
            <person name="Alcaraz L.D."/>
            <person name="Aerts A."/>
            <person name="Antal Z."/>
            <person name="Atanasova L."/>
            <person name="Cervantes-Badillo M.G."/>
            <person name="Challacombe J."/>
            <person name="Chertkov O."/>
            <person name="McCluskey K."/>
            <person name="Coulpier F."/>
            <person name="Deshpande N."/>
            <person name="von Doehren H."/>
            <person name="Ebbole D.J."/>
            <person name="Esquivel-Naranjo E.U."/>
            <person name="Fekete E."/>
            <person name="Flipphi M."/>
            <person name="Glaser F."/>
            <person name="Gomez-Rodriguez E.Y."/>
            <person name="Gruber S."/>
            <person name="Han C."/>
            <person name="Henrissat B."/>
            <person name="Hermosa R."/>
            <person name="Hernandez-Onate M."/>
            <person name="Karaffa L."/>
            <person name="Kosti I."/>
            <person name="Le Crom S."/>
            <person name="Lindquist E."/>
            <person name="Lucas S."/>
            <person name="Luebeck M."/>
            <person name="Luebeck P.S."/>
            <person name="Margeot A."/>
            <person name="Metz B."/>
            <person name="Misra M."/>
            <person name="Nevalainen H."/>
            <person name="Omann M."/>
            <person name="Packer N."/>
            <person name="Perrone G."/>
            <person name="Uresti-Rivera E.E."/>
            <person name="Salamov A."/>
            <person name="Schmoll M."/>
            <person name="Seiboth B."/>
            <person name="Shapiro H."/>
            <person name="Sukno S."/>
            <person name="Tamayo-Ramos J.A."/>
            <person name="Tisch D."/>
            <person name="Wiest A."/>
            <person name="Wilkinson H.H."/>
            <person name="Zhang M."/>
            <person name="Coutinho P.M."/>
            <person name="Kenerley C.M."/>
            <person name="Monte E."/>
            <person name="Baker S.E."/>
            <person name="Grigoriev I.V."/>
        </authorList>
    </citation>
    <scope>NUCLEOTIDE SEQUENCE [LARGE SCALE GENOMIC DNA]</scope>
    <source>
        <strain evidence="2">Gv29-8 / FGSC 10586</strain>
    </source>
</reference>
<proteinExistence type="predicted"/>
<keyword evidence="2" id="KW-1185">Reference proteome</keyword>
<dbReference type="AlphaFoldDB" id="G9N191"/>
<dbReference type="EMBL" id="ABDF02000083">
    <property type="protein sequence ID" value="EHK19523.1"/>
    <property type="molecule type" value="Genomic_DNA"/>
</dbReference>
<sequence>MASGARGGVCAKCECESEAWRTRGETSRSNEKDKKTWLALHAGPHIIDMLEIGCQPSCKKPGLEQTSRWAVGHMEIPSDQAPGISNWRQGVKLRGKLRRRAMDGRAIQALSPKRSLTLLCLPVPRTFRARFALLDLARSSQPGPGLAGDLSRGAFGEATVEVGLSCALSSPVPASGFCLSLGFLLSYYVDSSTQVPQSPLPISVVSEPNTPSGGAATPFQAVEPIVRLVSKAAWLPLPELQ</sequence>
<protein>
    <submittedName>
        <fullName evidence="1">Uncharacterized protein</fullName>
    </submittedName>
</protein>
<dbReference type="InParanoid" id="G9N191"/>
<evidence type="ECO:0000313" key="2">
    <source>
        <dbReference type="Proteomes" id="UP000007115"/>
    </source>
</evidence>
<gene>
    <name evidence="1" type="ORF">TRIVIDRAFT_67936</name>
</gene>
<evidence type="ECO:0000313" key="1">
    <source>
        <dbReference type="EMBL" id="EHK19523.1"/>
    </source>
</evidence>
<dbReference type="HOGENOM" id="CLU_1151920_0_0_1"/>
<dbReference type="OrthoDB" id="10645610at2759"/>
<dbReference type="RefSeq" id="XP_013953723.1">
    <property type="nucleotide sequence ID" value="XM_014098248.1"/>
</dbReference>